<keyword evidence="12" id="KW-1185">Reference proteome</keyword>
<comment type="similarity">
    <text evidence="2 9">Belongs to the mitochondrial carrier (TC 2.A.29) family.</text>
</comment>
<feature type="transmembrane region" description="Helical" evidence="10">
    <location>
        <begin position="223"/>
        <end position="242"/>
    </location>
</feature>
<dbReference type="GO" id="GO:0006862">
    <property type="term" value="P:nucleotide transport"/>
    <property type="evidence" value="ECO:0007669"/>
    <property type="project" value="InterPro"/>
</dbReference>
<dbReference type="Pfam" id="PF00153">
    <property type="entry name" value="Mito_carr"/>
    <property type="match status" value="3"/>
</dbReference>
<dbReference type="PROSITE" id="PS50920">
    <property type="entry name" value="SOLCAR"/>
    <property type="match status" value="3"/>
</dbReference>
<accession>A0A9P8TQ84</accession>
<evidence type="ECO:0000256" key="1">
    <source>
        <dbReference type="ARBA" id="ARBA00004141"/>
    </source>
</evidence>
<dbReference type="EMBL" id="JAEUBG010001039">
    <property type="protein sequence ID" value="KAH3687035.1"/>
    <property type="molecule type" value="Genomic_DNA"/>
</dbReference>
<keyword evidence="3 9" id="KW-0813">Transport</keyword>
<evidence type="ECO:0000256" key="5">
    <source>
        <dbReference type="ARBA" id="ARBA00022737"/>
    </source>
</evidence>
<dbReference type="InterPro" id="IPR018108">
    <property type="entry name" value="MCP_transmembrane"/>
</dbReference>
<evidence type="ECO:0000256" key="4">
    <source>
        <dbReference type="ARBA" id="ARBA00022692"/>
    </source>
</evidence>
<evidence type="ECO:0000256" key="8">
    <source>
        <dbReference type="PROSITE-ProRule" id="PRU00282"/>
    </source>
</evidence>
<protein>
    <recommendedName>
        <fullName evidence="13">Mitochondrial FAD carrier protein FLX1</fullName>
    </recommendedName>
</protein>
<dbReference type="Gene3D" id="1.50.40.10">
    <property type="entry name" value="Mitochondrial carrier domain"/>
    <property type="match status" value="1"/>
</dbReference>
<dbReference type="SUPFAM" id="SSF103506">
    <property type="entry name" value="Mitochondrial carrier"/>
    <property type="match status" value="1"/>
</dbReference>
<dbReference type="GO" id="GO:0016020">
    <property type="term" value="C:membrane"/>
    <property type="evidence" value="ECO:0007669"/>
    <property type="project" value="UniProtKB-SubCell"/>
</dbReference>
<dbReference type="InterPro" id="IPR023395">
    <property type="entry name" value="MCP_dom_sf"/>
</dbReference>
<feature type="transmembrane region" description="Helical" evidence="10">
    <location>
        <begin position="183"/>
        <end position="203"/>
    </location>
</feature>
<sequence length="308" mass="34891">MSSIQVRTNPAITPHQREILSGLTAGFITTTVTHPLDLLKIRLQLDQTSSTTHFQNFQRQFSILYDSTSKLRTLQNVYRGLLPNLIGNSIAWSIYFTSYRVSKDISHKIFHASTASDYSNKDSNLQTWQYLTSAFAAGSFTALLTNPLWVLKTRILSTNKSNPGAYQNITDGMRRILKEEGILGFWKGFVPSLMGVSQGALQFAIYDTLKYQIYQSDSTKLEIYQYIIMSCSSKMVSLLILYPIQLLKSRLQDYESIKRPKTLSGVIKEIITTEGVSGFYKGVVPNLMRVLPATCITFGVYEQMKIWV</sequence>
<keyword evidence="5" id="KW-0677">Repeat</keyword>
<keyword evidence="6 10" id="KW-1133">Transmembrane helix</keyword>
<evidence type="ECO:0000256" key="6">
    <source>
        <dbReference type="ARBA" id="ARBA00022989"/>
    </source>
</evidence>
<dbReference type="AlphaFoldDB" id="A0A9P8TQ84"/>
<evidence type="ECO:0000256" key="10">
    <source>
        <dbReference type="SAM" id="Phobius"/>
    </source>
</evidence>
<keyword evidence="7 8" id="KW-0472">Membrane</keyword>
<reference evidence="11" key="1">
    <citation type="journal article" date="2021" name="Open Biol.">
        <title>Shared evolutionary footprints suggest mitochondrial oxidative damage underlies multiple complex I losses in fungi.</title>
        <authorList>
            <person name="Schikora-Tamarit M.A."/>
            <person name="Marcet-Houben M."/>
            <person name="Nosek J."/>
            <person name="Gabaldon T."/>
        </authorList>
    </citation>
    <scope>NUCLEOTIDE SEQUENCE</scope>
    <source>
        <strain evidence="11">CBS2887</strain>
    </source>
</reference>
<proteinExistence type="inferred from homology"/>
<reference evidence="11" key="2">
    <citation type="submission" date="2021-01" db="EMBL/GenBank/DDBJ databases">
        <authorList>
            <person name="Schikora-Tamarit M.A."/>
        </authorList>
    </citation>
    <scope>NUCLEOTIDE SEQUENCE</scope>
    <source>
        <strain evidence="11">CBS2887</strain>
    </source>
</reference>
<evidence type="ECO:0000256" key="2">
    <source>
        <dbReference type="ARBA" id="ARBA00006375"/>
    </source>
</evidence>
<feature type="repeat" description="Solcar" evidence="8">
    <location>
        <begin position="13"/>
        <end position="105"/>
    </location>
</feature>
<evidence type="ECO:0000256" key="9">
    <source>
        <dbReference type="RuleBase" id="RU000488"/>
    </source>
</evidence>
<gene>
    <name evidence="11" type="ORF">WICPIJ_001979</name>
</gene>
<keyword evidence="4 8" id="KW-0812">Transmembrane</keyword>
<comment type="caution">
    <text evidence="11">The sequence shown here is derived from an EMBL/GenBank/DDBJ whole genome shotgun (WGS) entry which is preliminary data.</text>
</comment>
<feature type="repeat" description="Solcar" evidence="8">
    <location>
        <begin position="125"/>
        <end position="212"/>
    </location>
</feature>
<dbReference type="InterPro" id="IPR044712">
    <property type="entry name" value="SLC25A32-like"/>
</dbReference>
<evidence type="ECO:0000256" key="7">
    <source>
        <dbReference type="ARBA" id="ARBA00023136"/>
    </source>
</evidence>
<organism evidence="11 12">
    <name type="scientific">Wickerhamomyces pijperi</name>
    <name type="common">Yeast</name>
    <name type="synonym">Pichia pijperi</name>
    <dbReference type="NCBI Taxonomy" id="599730"/>
    <lineage>
        <taxon>Eukaryota</taxon>
        <taxon>Fungi</taxon>
        <taxon>Dikarya</taxon>
        <taxon>Ascomycota</taxon>
        <taxon>Saccharomycotina</taxon>
        <taxon>Saccharomycetes</taxon>
        <taxon>Phaffomycetales</taxon>
        <taxon>Wickerhamomycetaceae</taxon>
        <taxon>Wickerhamomyces</taxon>
    </lineage>
</organism>
<dbReference type="GO" id="GO:0055085">
    <property type="term" value="P:transmembrane transport"/>
    <property type="evidence" value="ECO:0007669"/>
    <property type="project" value="InterPro"/>
</dbReference>
<dbReference type="PANTHER" id="PTHR45683">
    <property type="entry name" value="MITOCHONDRIAL NICOTINAMIDE ADENINE DINUCLEOTIDE TRANSPORTER 1-RELATED-RELATED"/>
    <property type="match status" value="1"/>
</dbReference>
<comment type="subcellular location">
    <subcellularLocation>
        <location evidence="1">Membrane</location>
        <topology evidence="1">Multi-pass membrane protein</topology>
    </subcellularLocation>
</comment>
<evidence type="ECO:0000313" key="12">
    <source>
        <dbReference type="Proteomes" id="UP000774326"/>
    </source>
</evidence>
<name>A0A9P8TQ84_WICPI</name>
<dbReference type="Proteomes" id="UP000774326">
    <property type="component" value="Unassembled WGS sequence"/>
</dbReference>
<evidence type="ECO:0000313" key="11">
    <source>
        <dbReference type="EMBL" id="KAH3687035.1"/>
    </source>
</evidence>
<feature type="repeat" description="Solcar" evidence="8">
    <location>
        <begin position="221"/>
        <end position="307"/>
    </location>
</feature>
<evidence type="ECO:0008006" key="13">
    <source>
        <dbReference type="Google" id="ProtNLM"/>
    </source>
</evidence>
<dbReference type="OrthoDB" id="428293at2759"/>
<feature type="transmembrane region" description="Helical" evidence="10">
    <location>
        <begin position="128"/>
        <end position="151"/>
    </location>
</feature>
<evidence type="ECO:0000256" key="3">
    <source>
        <dbReference type="ARBA" id="ARBA00022448"/>
    </source>
</evidence>